<organism evidence="1 2">
    <name type="scientific">Dermacentor silvarum</name>
    <name type="common">Tick</name>
    <dbReference type="NCBI Taxonomy" id="543639"/>
    <lineage>
        <taxon>Eukaryota</taxon>
        <taxon>Metazoa</taxon>
        <taxon>Ecdysozoa</taxon>
        <taxon>Arthropoda</taxon>
        <taxon>Chelicerata</taxon>
        <taxon>Arachnida</taxon>
        <taxon>Acari</taxon>
        <taxon>Parasitiformes</taxon>
        <taxon>Ixodida</taxon>
        <taxon>Ixodoidea</taxon>
        <taxon>Ixodidae</taxon>
        <taxon>Rhipicephalinae</taxon>
        <taxon>Dermacentor</taxon>
    </lineage>
</organism>
<gene>
    <name evidence="1" type="ORF">HPB49_016074</name>
</gene>
<dbReference type="EMBL" id="CM023476">
    <property type="protein sequence ID" value="KAH7941683.1"/>
    <property type="molecule type" value="Genomic_DNA"/>
</dbReference>
<sequence length="662" mass="75334">MPAKQKRKSTKQRRKAAAVTHTRTAGPLQLQKEKDTLLCLPDDVLVAILKLLDWKCRITMGSLCRRLKNVVNDAPWMRCARFTLQDPPTVFTAVMVMPRTDVITELDVSFYVLAKSERVAEALSLCTNLVVLHCVHSRIRPTTMVLLLKDKLRKLECLHWSVLKDTTADIEVPDFLARNSEGSSHCHCSVLPPHLKTMYVEVVSTTANHKFIFSVLRHCHALMSLHFHERESESTCLKSSEVTRVLLCYREGTRDYFDNFTYTADRTTSANVKLPKKFVMLRVFDDYGWCYEVSNSVTLRLRPTSTRNFVTLPELHSTSPKDAMCHTQLTVSIKECRNDAVTRLNDWLCRGKWRHLKALTLLSLHKTAALFSCNRRNQVALCNFIRSCVALTELNLSAFHFSQEFDWSSMLATGNLHNLRSLALAACALCCPKRLQFIGRASFKLRELDVRSFPPTELTLHCDVCRRDATCDDVALAPLRRLEHLEHLTLCEMPHVRSLTFLLGCTSIRELRLRNLGVWSTYKGQDMTPIVSIWPQLRALKLGSATSMIDLSIFVKLPVSPLMKRICLALVSFDDEDIVELDVIDVVQRVCPAVDVVHVHMRYPLTGKERTFFPRGPLLLADDAPDHTDPAWLPTADKVWLCDCSNYIGLTAPHGVKKFNFS</sequence>
<name>A0ACB8CFY0_DERSI</name>
<reference evidence="1" key="1">
    <citation type="submission" date="2020-05" db="EMBL/GenBank/DDBJ databases">
        <title>Large-scale comparative analyses of tick genomes elucidate their genetic diversity and vector capacities.</title>
        <authorList>
            <person name="Jia N."/>
            <person name="Wang J."/>
            <person name="Shi W."/>
            <person name="Du L."/>
            <person name="Sun Y."/>
            <person name="Zhan W."/>
            <person name="Jiang J."/>
            <person name="Wang Q."/>
            <person name="Zhang B."/>
            <person name="Ji P."/>
            <person name="Sakyi L.B."/>
            <person name="Cui X."/>
            <person name="Yuan T."/>
            <person name="Jiang B."/>
            <person name="Yang W."/>
            <person name="Lam T.T.-Y."/>
            <person name="Chang Q."/>
            <person name="Ding S."/>
            <person name="Wang X."/>
            <person name="Zhu J."/>
            <person name="Ruan X."/>
            <person name="Zhao L."/>
            <person name="Wei J."/>
            <person name="Que T."/>
            <person name="Du C."/>
            <person name="Cheng J."/>
            <person name="Dai P."/>
            <person name="Han X."/>
            <person name="Huang E."/>
            <person name="Gao Y."/>
            <person name="Liu J."/>
            <person name="Shao H."/>
            <person name="Ye R."/>
            <person name="Li L."/>
            <person name="Wei W."/>
            <person name="Wang X."/>
            <person name="Wang C."/>
            <person name="Yang T."/>
            <person name="Huo Q."/>
            <person name="Li W."/>
            <person name="Guo W."/>
            <person name="Chen H."/>
            <person name="Zhou L."/>
            <person name="Ni X."/>
            <person name="Tian J."/>
            <person name="Zhou Y."/>
            <person name="Sheng Y."/>
            <person name="Liu T."/>
            <person name="Pan Y."/>
            <person name="Xia L."/>
            <person name="Li J."/>
            <person name="Zhao F."/>
            <person name="Cao W."/>
        </authorList>
    </citation>
    <scope>NUCLEOTIDE SEQUENCE</scope>
    <source>
        <strain evidence="1">Dsil-2018</strain>
    </source>
</reference>
<comment type="caution">
    <text evidence="1">The sequence shown here is derived from an EMBL/GenBank/DDBJ whole genome shotgun (WGS) entry which is preliminary data.</text>
</comment>
<proteinExistence type="predicted"/>
<keyword evidence="2" id="KW-1185">Reference proteome</keyword>
<dbReference type="Proteomes" id="UP000821865">
    <property type="component" value="Chromosome 7"/>
</dbReference>
<protein>
    <submittedName>
        <fullName evidence="1">Uncharacterized protein</fullName>
    </submittedName>
</protein>
<evidence type="ECO:0000313" key="2">
    <source>
        <dbReference type="Proteomes" id="UP000821865"/>
    </source>
</evidence>
<accession>A0ACB8CFY0</accession>
<evidence type="ECO:0000313" key="1">
    <source>
        <dbReference type="EMBL" id="KAH7941683.1"/>
    </source>
</evidence>